<evidence type="ECO:0000313" key="3">
    <source>
        <dbReference type="Proteomes" id="UP000663923"/>
    </source>
</evidence>
<accession>A0ABX7T054</accession>
<proteinExistence type="predicted"/>
<dbReference type="EMBL" id="CP071794">
    <property type="protein sequence ID" value="QTD54906.1"/>
    <property type="molecule type" value="Genomic_DNA"/>
</dbReference>
<keyword evidence="3" id="KW-1185">Reference proteome</keyword>
<keyword evidence="1" id="KW-1133">Transmembrane helix</keyword>
<evidence type="ECO:0000256" key="1">
    <source>
        <dbReference type="SAM" id="Phobius"/>
    </source>
</evidence>
<feature type="transmembrane region" description="Helical" evidence="1">
    <location>
        <begin position="132"/>
        <end position="152"/>
    </location>
</feature>
<organism evidence="2 3">
    <name type="scientific">Parasphingorhabdus cellanae</name>
    <dbReference type="NCBI Taxonomy" id="2806553"/>
    <lineage>
        <taxon>Bacteria</taxon>
        <taxon>Pseudomonadati</taxon>
        <taxon>Pseudomonadota</taxon>
        <taxon>Alphaproteobacteria</taxon>
        <taxon>Sphingomonadales</taxon>
        <taxon>Sphingomonadaceae</taxon>
        <taxon>Parasphingorhabdus</taxon>
    </lineage>
</organism>
<dbReference type="Proteomes" id="UP000663923">
    <property type="component" value="Chromosome"/>
</dbReference>
<dbReference type="RefSeq" id="WP_207986736.1">
    <property type="nucleotide sequence ID" value="NZ_CP071794.1"/>
</dbReference>
<keyword evidence="1" id="KW-0472">Membrane</keyword>
<feature type="transmembrane region" description="Helical" evidence="1">
    <location>
        <begin position="65"/>
        <end position="86"/>
    </location>
</feature>
<feature type="transmembrane region" description="Helical" evidence="1">
    <location>
        <begin position="164"/>
        <end position="183"/>
    </location>
</feature>
<feature type="transmembrane region" description="Helical" evidence="1">
    <location>
        <begin position="32"/>
        <end position="53"/>
    </location>
</feature>
<evidence type="ECO:0000313" key="2">
    <source>
        <dbReference type="EMBL" id="QTD54906.1"/>
    </source>
</evidence>
<reference evidence="2 3" key="1">
    <citation type="submission" date="2021-03" db="EMBL/GenBank/DDBJ databases">
        <title>Complete genome of Parasphingorhabdus_sp.JHSY0214.</title>
        <authorList>
            <person name="Yoo J.H."/>
            <person name="Bae J.W."/>
        </authorList>
    </citation>
    <scope>NUCLEOTIDE SEQUENCE [LARGE SCALE GENOMIC DNA]</scope>
    <source>
        <strain evidence="2 3">JHSY0214</strain>
    </source>
</reference>
<gene>
    <name evidence="2" type="ORF">J4G78_11705</name>
</gene>
<name>A0ABX7T054_9SPHN</name>
<keyword evidence="1" id="KW-0812">Transmembrane</keyword>
<feature type="transmembrane region" description="Helical" evidence="1">
    <location>
        <begin position="190"/>
        <end position="211"/>
    </location>
</feature>
<protein>
    <submittedName>
        <fullName evidence="2">DUF1109 domain-containing protein</fullName>
    </submittedName>
</protein>
<dbReference type="Pfam" id="PF06532">
    <property type="entry name" value="NrsF"/>
    <property type="match status" value="1"/>
</dbReference>
<dbReference type="InterPro" id="IPR009495">
    <property type="entry name" value="NrsF"/>
</dbReference>
<feature type="transmembrane region" description="Helical" evidence="1">
    <location>
        <begin position="98"/>
        <end position="120"/>
    </location>
</feature>
<sequence length="217" mass="22819">MSNVTKNVANSLIDDLVDDLAPVRTLKPSGGMAVTAILTIAACSSVAYFLGVRGDLAMGMAHEMFFLRSGVLLMLGVATAFAAANMARPGVGNLNRGWIWALVTAGLFPLTAAIMSAINMPPVEALRPSEGLRCLTVSTMSALVIGGGLTTWLRQGAPTSPERAGWLVGIASGALGAAAYNIFCPFNDIYYIGLWFTLPILISAIAGRIVVPHLIRW</sequence>